<dbReference type="Proteomes" id="UP000030661">
    <property type="component" value="Unassembled WGS sequence"/>
</dbReference>
<accession>A0A081C1G7</accession>
<evidence type="ECO:0000259" key="1">
    <source>
        <dbReference type="Pfam" id="PF01936"/>
    </source>
</evidence>
<dbReference type="InterPro" id="IPR021139">
    <property type="entry name" value="NYN"/>
</dbReference>
<proteinExistence type="predicted"/>
<evidence type="ECO:0000313" key="2">
    <source>
        <dbReference type="EMBL" id="GAK58422.1"/>
    </source>
</evidence>
<dbReference type="EMBL" id="DF820467">
    <property type="protein sequence ID" value="GAK58422.1"/>
    <property type="molecule type" value="Genomic_DNA"/>
</dbReference>
<dbReference type="AlphaFoldDB" id="A0A081C1G7"/>
<organism evidence="2">
    <name type="scientific">Vecturithrix granuli</name>
    <dbReference type="NCBI Taxonomy" id="1499967"/>
    <lineage>
        <taxon>Bacteria</taxon>
        <taxon>Candidatus Moduliflexota</taxon>
        <taxon>Candidatus Vecturitrichia</taxon>
        <taxon>Candidatus Vecturitrichales</taxon>
        <taxon>Candidatus Vecturitrichaceae</taxon>
        <taxon>Candidatus Vecturithrix</taxon>
    </lineage>
</organism>
<dbReference type="eggNOG" id="COG1432">
    <property type="taxonomic scope" value="Bacteria"/>
</dbReference>
<gene>
    <name evidence="2" type="ORF">U27_05396</name>
</gene>
<protein>
    <recommendedName>
        <fullName evidence="1">NYN domain-containing protein</fullName>
    </recommendedName>
</protein>
<sequence length="304" mass="34688">MKHQEKHTEKVSIDMFSRALRRVGVYVDVANLAMNGGYGMRYDVLREFACRDNAEPIRLNAYVSFDADRADVDYAYKEGQYGFYSLLRDFGYKVIQKNVRWYVDESGNRFGKANADLDMAVDALLQSKNMDRVLLVTGDGDFIRVVQALQNSGCRVEVVAFENVSSDLRREADLFISGYLIPNLLPTNPTPNKAFWGSIGSRMRGVCYNHTAKGYGFLRAMKTIAPDLWKIDSRQKESPYYSVFFHDSQLPAEVSFAELPSRTLIFEFEVAEADGHESGIQAKNMQLVSPQRRLQSSYYHNQNK</sequence>
<dbReference type="GO" id="GO:0004540">
    <property type="term" value="F:RNA nuclease activity"/>
    <property type="evidence" value="ECO:0007669"/>
    <property type="project" value="InterPro"/>
</dbReference>
<dbReference type="Gene3D" id="3.40.50.1010">
    <property type="entry name" value="5'-nuclease"/>
    <property type="match status" value="1"/>
</dbReference>
<name>A0A081C1G7_VECG1</name>
<dbReference type="InterPro" id="IPR047140">
    <property type="entry name" value="LabA"/>
</dbReference>
<dbReference type="STRING" id="1499967.U27_05396"/>
<dbReference type="CDD" id="cd10911">
    <property type="entry name" value="PIN_LabA"/>
    <property type="match status" value="1"/>
</dbReference>
<dbReference type="PANTHER" id="PTHR35458:SF8">
    <property type="entry name" value="SLR0650 PROTEIN"/>
    <property type="match status" value="1"/>
</dbReference>
<evidence type="ECO:0000313" key="3">
    <source>
        <dbReference type="Proteomes" id="UP000030661"/>
    </source>
</evidence>
<feature type="domain" description="NYN" evidence="1">
    <location>
        <begin position="22"/>
        <end position="177"/>
    </location>
</feature>
<dbReference type="HOGENOM" id="CLU_065313_0_0_0"/>
<dbReference type="Pfam" id="PF01936">
    <property type="entry name" value="NYN"/>
    <property type="match status" value="1"/>
</dbReference>
<keyword evidence="3" id="KW-1185">Reference proteome</keyword>
<dbReference type="PANTHER" id="PTHR35458">
    <property type="entry name" value="SLR0755 PROTEIN"/>
    <property type="match status" value="1"/>
</dbReference>
<reference evidence="2" key="1">
    <citation type="journal article" date="2015" name="PeerJ">
        <title>First genomic representation of candidate bacterial phylum KSB3 points to enhanced environmental sensing as a trigger of wastewater bulking.</title>
        <authorList>
            <person name="Sekiguchi Y."/>
            <person name="Ohashi A."/>
            <person name="Parks D.H."/>
            <person name="Yamauchi T."/>
            <person name="Tyson G.W."/>
            <person name="Hugenholtz P."/>
        </authorList>
    </citation>
    <scope>NUCLEOTIDE SEQUENCE [LARGE SCALE GENOMIC DNA]</scope>
</reference>